<dbReference type="SMART" id="SM00324">
    <property type="entry name" value="RhoGAP"/>
    <property type="match status" value="1"/>
</dbReference>
<dbReference type="SUPFAM" id="SSF48350">
    <property type="entry name" value="GTPase activation domain, GAP"/>
    <property type="match status" value="1"/>
</dbReference>
<evidence type="ECO:0000313" key="4">
    <source>
        <dbReference type="Proteomes" id="UP001172684"/>
    </source>
</evidence>
<protein>
    <recommendedName>
        <fullName evidence="2">Rho-GAP domain-containing protein</fullName>
    </recommendedName>
</protein>
<dbReference type="PANTHER" id="PTHR45808:SF2">
    <property type="entry name" value="RHO GTPASE-ACTIVATING PROTEIN 68F"/>
    <property type="match status" value="1"/>
</dbReference>
<dbReference type="InterPro" id="IPR000198">
    <property type="entry name" value="RhoGAP_dom"/>
</dbReference>
<comment type="caution">
    <text evidence="3">The sequence shown here is derived from an EMBL/GenBank/DDBJ whole genome shotgun (WGS) entry which is preliminary data.</text>
</comment>
<dbReference type="Gene3D" id="1.10.555.10">
    <property type="entry name" value="Rho GTPase activation protein"/>
    <property type="match status" value="1"/>
</dbReference>
<feature type="domain" description="Rho-GAP" evidence="2">
    <location>
        <begin position="73"/>
        <end position="311"/>
    </location>
</feature>
<evidence type="ECO:0000256" key="1">
    <source>
        <dbReference type="SAM" id="MobiDB-lite"/>
    </source>
</evidence>
<dbReference type="Pfam" id="PF00620">
    <property type="entry name" value="RhoGAP"/>
    <property type="match status" value="1"/>
</dbReference>
<evidence type="ECO:0000259" key="2">
    <source>
        <dbReference type="PROSITE" id="PS50238"/>
    </source>
</evidence>
<dbReference type="PROSITE" id="PS50238">
    <property type="entry name" value="RHOGAP"/>
    <property type="match status" value="1"/>
</dbReference>
<organism evidence="3 4">
    <name type="scientific">Coniosporium apollinis</name>
    <dbReference type="NCBI Taxonomy" id="61459"/>
    <lineage>
        <taxon>Eukaryota</taxon>
        <taxon>Fungi</taxon>
        <taxon>Dikarya</taxon>
        <taxon>Ascomycota</taxon>
        <taxon>Pezizomycotina</taxon>
        <taxon>Dothideomycetes</taxon>
        <taxon>Dothideomycetes incertae sedis</taxon>
        <taxon>Coniosporium</taxon>
    </lineage>
</organism>
<feature type="compositionally biased region" description="Low complexity" evidence="1">
    <location>
        <begin position="370"/>
        <end position="380"/>
    </location>
</feature>
<reference evidence="3" key="1">
    <citation type="submission" date="2022-10" db="EMBL/GenBank/DDBJ databases">
        <title>Culturing micro-colonial fungi from biological soil crusts in the Mojave desert and describing Neophaeococcomyces mojavensis, and introducing the new genera and species Taxawa tesnikishii.</title>
        <authorList>
            <person name="Kurbessoian T."/>
            <person name="Stajich J.E."/>
        </authorList>
    </citation>
    <scope>NUCLEOTIDE SEQUENCE</scope>
    <source>
        <strain evidence="3">TK_1</strain>
    </source>
</reference>
<name>A0ABQ9NXK6_9PEZI</name>
<dbReference type="CDD" id="cd00159">
    <property type="entry name" value="RhoGAP"/>
    <property type="match status" value="1"/>
</dbReference>
<dbReference type="PANTHER" id="PTHR45808">
    <property type="entry name" value="RHO GTPASE-ACTIVATING PROTEIN 68F"/>
    <property type="match status" value="1"/>
</dbReference>
<keyword evidence="4" id="KW-1185">Reference proteome</keyword>
<feature type="region of interest" description="Disordered" evidence="1">
    <location>
        <begin position="360"/>
        <end position="380"/>
    </location>
</feature>
<dbReference type="EMBL" id="JAPDRL010000030">
    <property type="protein sequence ID" value="KAJ9665318.1"/>
    <property type="molecule type" value="Genomic_DNA"/>
</dbReference>
<dbReference type="Proteomes" id="UP001172684">
    <property type="component" value="Unassembled WGS sequence"/>
</dbReference>
<proteinExistence type="predicted"/>
<evidence type="ECO:0000313" key="3">
    <source>
        <dbReference type="EMBL" id="KAJ9665318.1"/>
    </source>
</evidence>
<accession>A0ABQ9NXK6</accession>
<dbReference type="InterPro" id="IPR008936">
    <property type="entry name" value="Rho_GTPase_activation_prot"/>
</dbReference>
<sequence length="486" mass="53098">MNTRSVSGVTAMMVSQAAPTVAVNLIQILTWGTRSFMARRLNMNTRLTRNEPQTISIPLDLPDLCRLEGINLLQLPPQVAAAKVAIPTRFAATAAYLVQHGRSATGTFRIPGKQRVITSLYNHFTDHAKAAEASDSYIELTIRASTLPSAVSFDMHDIASTFKKFLAELPGGIIGSLRLFDAIRYIMTLKYDENENVGPNEVSTNAKYIAFSLLKLESSHRLALISAVFGLLAYLAEDASISSPHPSSRESSEAKTNTDINTDATERMSPHALAVVFAPLLLGNLTDMIRLDTSSSLEDLDTFIPSSPSACSPCDSPTINNRSTISHTSTYGRSYSPTFTQLYSQPFEETSPLLLQVRGAGHHDHPRRGTMNTTNNNTLNNSKASLEASLRRTHIAAAVLEMMLKHWRGIVAELRRSELGTTGCYLPWPSAPNPPKAGGCGMSRVDSGPGGLGDVEEEGERRERALGEEVEYWRRRALRVEAALRG</sequence>
<gene>
    <name evidence="3" type="ORF">H2201_004610</name>
</gene>